<organism evidence="1 2">
    <name type="scientific">Erwinia phage pEa_SNUABM_12</name>
    <dbReference type="NCBI Taxonomy" id="2768773"/>
    <lineage>
        <taxon>Viruses</taxon>
        <taxon>Duplodnaviria</taxon>
        <taxon>Heunggongvirae</taxon>
        <taxon>Uroviricota</taxon>
        <taxon>Caudoviricetes</taxon>
        <taxon>Eneladusvirus</taxon>
        <taxon>Eneladusvirus BF</taxon>
    </lineage>
</organism>
<accession>A0A7L8ZMF8</accession>
<gene>
    <name evidence="1" type="ORF">pEaSNUABM12_00513</name>
</gene>
<proteinExistence type="predicted"/>
<protein>
    <submittedName>
        <fullName evidence="1">Uncharacterized protein</fullName>
    </submittedName>
</protein>
<evidence type="ECO:0000313" key="1">
    <source>
        <dbReference type="EMBL" id="QOI71430.1"/>
    </source>
</evidence>
<name>A0A7L8ZMF8_9CAUD</name>
<dbReference type="Proteomes" id="UP000594095">
    <property type="component" value="Genome"/>
</dbReference>
<reference evidence="1 2" key="1">
    <citation type="submission" date="2020-08" db="EMBL/GenBank/DDBJ databases">
        <title>Complete genome sequence of Erwinia phage pEa_SNUABM_12.</title>
        <authorList>
            <person name="Kim S.G."/>
            <person name="Lee S.B."/>
            <person name="Park S.C."/>
        </authorList>
    </citation>
    <scope>NUCLEOTIDE SEQUENCE [LARGE SCALE GENOMIC DNA]</scope>
</reference>
<dbReference type="EMBL" id="MT939486">
    <property type="protein sequence ID" value="QOI71430.1"/>
    <property type="molecule type" value="Genomic_DNA"/>
</dbReference>
<sequence length="264" mass="30595">MGDIYFKLAKEDVTGDKLRKMDLTDMDRRDREDLCEIPGVREELIAINIPSRLQETLHRQKPLSVDECISILRNSDRVWDGISTMHLDYPAEALMELGNKLDLYCIENQKNITPEFVNKFGSKMDISTFIRIREERGDIADFLQCAPVMKVGIQGRIRWTYSKEMARNVMLQYAPNRVEQIDAALDEVYSTIINKETLTRNYDIGGSHSTTDIMRFFNRHYNEDSTFTWDAFVEKSKDIDVSALADVFWSDFLLPKLTQALTAE</sequence>
<evidence type="ECO:0000313" key="2">
    <source>
        <dbReference type="Proteomes" id="UP000594095"/>
    </source>
</evidence>